<dbReference type="AlphaFoldDB" id="A0AAE3G811"/>
<dbReference type="EMBL" id="JALJXV010000014">
    <property type="protein sequence ID" value="MCP1677147.1"/>
    <property type="molecule type" value="Genomic_DNA"/>
</dbReference>
<dbReference type="Gene3D" id="3.90.550.10">
    <property type="entry name" value="Spore Coat Polysaccharide Biosynthesis Protein SpsA, Chain A"/>
    <property type="match status" value="1"/>
</dbReference>
<dbReference type="Proteomes" id="UP001205843">
    <property type="component" value="Unassembled WGS sequence"/>
</dbReference>
<reference evidence="2" key="1">
    <citation type="submission" date="2022-03" db="EMBL/GenBank/DDBJ databases">
        <title>Genomic Encyclopedia of Type Strains, Phase III (KMG-III): the genomes of soil and plant-associated and newly described type strains.</title>
        <authorList>
            <person name="Whitman W."/>
        </authorList>
    </citation>
    <scope>NUCLEOTIDE SEQUENCE</scope>
    <source>
        <strain evidence="2">ANL 6-2</strain>
    </source>
</reference>
<dbReference type="PANTHER" id="PTHR22916:SF3">
    <property type="entry name" value="UDP-GLCNAC:BETAGAL BETA-1,3-N-ACETYLGLUCOSAMINYLTRANSFERASE-LIKE PROTEIN 1"/>
    <property type="match status" value="1"/>
</dbReference>
<dbReference type="GO" id="GO:0016758">
    <property type="term" value="F:hexosyltransferase activity"/>
    <property type="evidence" value="ECO:0007669"/>
    <property type="project" value="UniProtKB-ARBA"/>
</dbReference>
<dbReference type="SUPFAM" id="SSF53448">
    <property type="entry name" value="Nucleotide-diphospho-sugar transferases"/>
    <property type="match status" value="1"/>
</dbReference>
<evidence type="ECO:0000313" key="2">
    <source>
        <dbReference type="EMBL" id="MCP1677147.1"/>
    </source>
</evidence>
<feature type="domain" description="Glycosyltransferase 2-like" evidence="1">
    <location>
        <begin position="8"/>
        <end position="136"/>
    </location>
</feature>
<dbReference type="Pfam" id="PF00535">
    <property type="entry name" value="Glycos_transf_2"/>
    <property type="match status" value="1"/>
</dbReference>
<dbReference type="InterPro" id="IPR001173">
    <property type="entry name" value="Glyco_trans_2-like"/>
</dbReference>
<dbReference type="RefSeq" id="WP_253485324.1">
    <property type="nucleotide sequence ID" value="NZ_JALJXV010000014.1"/>
</dbReference>
<evidence type="ECO:0000259" key="1">
    <source>
        <dbReference type="Pfam" id="PF00535"/>
    </source>
</evidence>
<accession>A0AAE3G811</accession>
<name>A0AAE3G811_9GAMM</name>
<dbReference type="PANTHER" id="PTHR22916">
    <property type="entry name" value="GLYCOSYLTRANSFERASE"/>
    <property type="match status" value="1"/>
</dbReference>
<protein>
    <submittedName>
        <fullName evidence="2">Glycosyltransferase involved in cell wall biosynthesis</fullName>
    </submittedName>
</protein>
<dbReference type="InterPro" id="IPR029044">
    <property type="entry name" value="Nucleotide-diphossugar_trans"/>
</dbReference>
<sequence>MSNEPLVSIITPTYNRARFLGIAIDSVLAQTYENWELVIVDDGSTDNTPEIMEPYLKDSRIRYFRQENQGQSVARNVGIRESKGEYICFLDSDNAWLPDKLRRSVELMEQHQNVGVLYADVITVDEDGKEISRKNMRRFSGRIAPQMLRDNCVSMNTTIARRRCFEEQGGFSESYRVADDYELWLRLSAHYEFLYVPEFFAHYRVMNDQISSDKTRRFQANERILQDFVSRNGHTLSKKDIQSGLCAFYTRRGRYFASNGAVGVALRSYGKAIVCDPVSVKPWRALAKLVLKRTG</sequence>
<comment type="caution">
    <text evidence="2">The sequence shown here is derived from an EMBL/GenBank/DDBJ whole genome shotgun (WGS) entry which is preliminary data.</text>
</comment>
<proteinExistence type="predicted"/>
<keyword evidence="3" id="KW-1185">Reference proteome</keyword>
<organism evidence="2 3">
    <name type="scientific">Natronocella acetinitrilica</name>
    <dbReference type="NCBI Taxonomy" id="414046"/>
    <lineage>
        <taxon>Bacteria</taxon>
        <taxon>Pseudomonadati</taxon>
        <taxon>Pseudomonadota</taxon>
        <taxon>Gammaproteobacteria</taxon>
        <taxon>Chromatiales</taxon>
        <taxon>Ectothiorhodospiraceae</taxon>
        <taxon>Natronocella</taxon>
    </lineage>
</organism>
<evidence type="ECO:0000313" key="3">
    <source>
        <dbReference type="Proteomes" id="UP001205843"/>
    </source>
</evidence>
<gene>
    <name evidence="2" type="ORF">J2T57_004321</name>
</gene>